<name>Q7MEP8_VIBVY</name>
<gene>
    <name evidence="2" type="ordered locus">VVA0621</name>
</gene>
<proteinExistence type="predicted"/>
<keyword evidence="1" id="KW-1133">Transmembrane helix</keyword>
<organism evidence="2 3">
    <name type="scientific">Vibrio vulnificus (strain YJ016)</name>
    <dbReference type="NCBI Taxonomy" id="196600"/>
    <lineage>
        <taxon>Bacteria</taxon>
        <taxon>Pseudomonadati</taxon>
        <taxon>Pseudomonadota</taxon>
        <taxon>Gammaproteobacteria</taxon>
        <taxon>Vibrionales</taxon>
        <taxon>Vibrionaceae</taxon>
        <taxon>Vibrio</taxon>
    </lineage>
</organism>
<evidence type="ECO:0000256" key="1">
    <source>
        <dbReference type="SAM" id="Phobius"/>
    </source>
</evidence>
<protein>
    <submittedName>
        <fullName evidence="2">Uncharacterized protein</fullName>
    </submittedName>
</protein>
<evidence type="ECO:0000313" key="2">
    <source>
        <dbReference type="EMBL" id="BAC96648.1"/>
    </source>
</evidence>
<keyword evidence="1" id="KW-0472">Membrane</keyword>
<sequence length="58" mass="6483">MRMDLLDNPVNFAIAPMFIVLSHFAVLVDCTPRDGFSNGMWRNAKMTFEGTGNLGKSF</sequence>
<dbReference type="AlphaFoldDB" id="Q7MEP8"/>
<dbReference type="Proteomes" id="UP000002675">
    <property type="component" value="Chromosome II"/>
</dbReference>
<evidence type="ECO:0000313" key="3">
    <source>
        <dbReference type="Proteomes" id="UP000002675"/>
    </source>
</evidence>
<dbReference type="HOGENOM" id="CLU_3013161_0_0_6"/>
<accession>Q7MEP8</accession>
<dbReference type="KEGG" id="vvy:VVA0621"/>
<feature type="transmembrane region" description="Helical" evidence="1">
    <location>
        <begin position="12"/>
        <end position="32"/>
    </location>
</feature>
<keyword evidence="1" id="KW-0812">Transmembrane</keyword>
<reference evidence="2 3" key="1">
    <citation type="journal article" date="2003" name="Genome Res.">
        <title>Comparative genome analysis of Vibrio vulnificus, a marine pathogen.</title>
        <authorList>
            <person name="Chen C.Y."/>
            <person name="Wu K.M."/>
            <person name="Chang Y.C."/>
            <person name="Chang C.H."/>
            <person name="Tsai H.C."/>
            <person name="Liao T.L."/>
            <person name="Liu Y.M."/>
            <person name="Chen H.J."/>
            <person name="Shen A.B."/>
            <person name="Li J.C."/>
            <person name="Su T.L."/>
            <person name="Shao C.P."/>
            <person name="Lee C.T."/>
            <person name="Hor L.I."/>
            <person name="Tsai S.F."/>
        </authorList>
    </citation>
    <scope>NUCLEOTIDE SEQUENCE [LARGE SCALE GENOMIC DNA]</scope>
    <source>
        <strain evidence="2 3">YJ016</strain>
    </source>
</reference>
<dbReference type="EMBL" id="BA000038">
    <property type="protein sequence ID" value="BAC96648.1"/>
    <property type="molecule type" value="Genomic_DNA"/>
</dbReference>